<protein>
    <submittedName>
        <fullName evidence="1">Methyltransferase domain-containing protein</fullName>
    </submittedName>
</protein>
<dbReference type="Proteomes" id="UP000291822">
    <property type="component" value="Unassembled WGS sequence"/>
</dbReference>
<dbReference type="InterPro" id="IPR029063">
    <property type="entry name" value="SAM-dependent_MTases_sf"/>
</dbReference>
<gene>
    <name evidence="1" type="ORF">EZM97_06610</name>
</gene>
<organism evidence="1 2">
    <name type="scientific">Dyella soli</name>
    <dbReference type="NCBI Taxonomy" id="522319"/>
    <lineage>
        <taxon>Bacteria</taxon>
        <taxon>Pseudomonadati</taxon>
        <taxon>Pseudomonadota</taxon>
        <taxon>Gammaproteobacteria</taxon>
        <taxon>Lysobacterales</taxon>
        <taxon>Rhodanobacteraceae</taxon>
        <taxon>Dyella</taxon>
    </lineage>
</organism>
<sequence length="165" mass="18552">MHTGHQYHEFFLTSPRDLRTRDRFLRLAMDRLPPGADVLDFGAGTGIDAKYYASQGHRTFVYEPSDAMRECLTEYCGDEIGRHCVIPVSSTLACRVPAITANFAVFNHFDRLGPLFARLASVVERGGFILASMLNPWCITHRVTTKPIDAGMSHRSMRPKCVYQG</sequence>
<proteinExistence type="predicted"/>
<dbReference type="GO" id="GO:0032259">
    <property type="term" value="P:methylation"/>
    <property type="evidence" value="ECO:0007669"/>
    <property type="project" value="UniProtKB-KW"/>
</dbReference>
<keyword evidence="2" id="KW-1185">Reference proteome</keyword>
<reference evidence="1 2" key="1">
    <citation type="submission" date="2019-02" db="EMBL/GenBank/DDBJ databases">
        <title>Dyella amyloliquefaciens sp. nov., isolated from forest soil.</title>
        <authorList>
            <person name="Gao Z.-H."/>
            <person name="Qiu L.-H."/>
        </authorList>
    </citation>
    <scope>NUCLEOTIDE SEQUENCE [LARGE SCALE GENOMIC DNA]</scope>
    <source>
        <strain evidence="1 2">KACC 12747</strain>
    </source>
</reference>
<dbReference type="SUPFAM" id="SSF53335">
    <property type="entry name" value="S-adenosyl-L-methionine-dependent methyltransferases"/>
    <property type="match status" value="1"/>
</dbReference>
<evidence type="ECO:0000313" key="1">
    <source>
        <dbReference type="EMBL" id="TCI12978.1"/>
    </source>
</evidence>
<accession>A0A4R0Z0S2</accession>
<dbReference type="RefSeq" id="WP_131150240.1">
    <property type="nucleotide sequence ID" value="NZ_SJTG01000001.1"/>
</dbReference>
<keyword evidence="1" id="KW-0489">Methyltransferase</keyword>
<comment type="caution">
    <text evidence="1">The sequence shown here is derived from an EMBL/GenBank/DDBJ whole genome shotgun (WGS) entry which is preliminary data.</text>
</comment>
<name>A0A4R0Z0S2_9GAMM</name>
<keyword evidence="1" id="KW-0808">Transferase</keyword>
<dbReference type="Pfam" id="PF13489">
    <property type="entry name" value="Methyltransf_23"/>
    <property type="match status" value="1"/>
</dbReference>
<dbReference type="Gene3D" id="3.40.50.150">
    <property type="entry name" value="Vaccinia Virus protein VP39"/>
    <property type="match status" value="1"/>
</dbReference>
<dbReference type="GO" id="GO:0008168">
    <property type="term" value="F:methyltransferase activity"/>
    <property type="evidence" value="ECO:0007669"/>
    <property type="project" value="UniProtKB-KW"/>
</dbReference>
<dbReference type="AlphaFoldDB" id="A0A4R0Z0S2"/>
<dbReference type="EMBL" id="SJTG01000001">
    <property type="protein sequence ID" value="TCI12978.1"/>
    <property type="molecule type" value="Genomic_DNA"/>
</dbReference>
<evidence type="ECO:0000313" key="2">
    <source>
        <dbReference type="Proteomes" id="UP000291822"/>
    </source>
</evidence>